<dbReference type="GO" id="GO:0005886">
    <property type="term" value="C:plasma membrane"/>
    <property type="evidence" value="ECO:0007669"/>
    <property type="project" value="TreeGrafter"/>
</dbReference>
<organism evidence="8 9">
    <name type="scientific">Klenkia brasiliensis</name>
    <dbReference type="NCBI Taxonomy" id="333142"/>
    <lineage>
        <taxon>Bacteria</taxon>
        <taxon>Bacillati</taxon>
        <taxon>Actinomycetota</taxon>
        <taxon>Actinomycetes</taxon>
        <taxon>Geodermatophilales</taxon>
        <taxon>Geodermatophilaceae</taxon>
        <taxon>Klenkia</taxon>
    </lineage>
</organism>
<comment type="subcellular location">
    <subcellularLocation>
        <location evidence="1">Membrane</location>
        <topology evidence="1">Multi-pass membrane protein</topology>
    </subcellularLocation>
</comment>
<evidence type="ECO:0000313" key="9">
    <source>
        <dbReference type="Proteomes" id="UP000198863"/>
    </source>
</evidence>
<dbReference type="InterPro" id="IPR007267">
    <property type="entry name" value="GtrA_DPMS_TM"/>
</dbReference>
<dbReference type="PANTHER" id="PTHR38459">
    <property type="entry name" value="PROPHAGE BACTOPRENOL-LINKED GLUCOSE TRANSLOCASE HOMOLOG"/>
    <property type="match status" value="1"/>
</dbReference>
<feature type="transmembrane region" description="Helical" evidence="6">
    <location>
        <begin position="21"/>
        <end position="43"/>
    </location>
</feature>
<feature type="transmembrane region" description="Helical" evidence="6">
    <location>
        <begin position="89"/>
        <end position="112"/>
    </location>
</feature>
<feature type="domain" description="GtrA/DPMS transmembrane" evidence="7">
    <location>
        <begin position="25"/>
        <end position="144"/>
    </location>
</feature>
<dbReference type="PANTHER" id="PTHR38459:SF1">
    <property type="entry name" value="PROPHAGE BACTOPRENOL-LINKED GLUCOSE TRANSLOCASE HOMOLOG"/>
    <property type="match status" value="1"/>
</dbReference>
<dbReference type="InterPro" id="IPR051401">
    <property type="entry name" value="GtrA_CellWall_Glycosyl"/>
</dbReference>
<evidence type="ECO:0000313" key="8">
    <source>
        <dbReference type="EMBL" id="SDG09246.1"/>
    </source>
</evidence>
<keyword evidence="3 6" id="KW-0812">Transmembrane</keyword>
<evidence type="ECO:0000256" key="5">
    <source>
        <dbReference type="ARBA" id="ARBA00023136"/>
    </source>
</evidence>
<dbReference type="EMBL" id="FNCF01000002">
    <property type="protein sequence ID" value="SDG09246.1"/>
    <property type="molecule type" value="Genomic_DNA"/>
</dbReference>
<protein>
    <submittedName>
        <fullName evidence="8">Putative flippase GtrA (Transmembrane translocase of bactoprenol-linked glucose)</fullName>
    </submittedName>
</protein>
<evidence type="ECO:0000259" key="7">
    <source>
        <dbReference type="Pfam" id="PF04138"/>
    </source>
</evidence>
<name>A0A1G7REM0_9ACTN</name>
<evidence type="ECO:0000256" key="4">
    <source>
        <dbReference type="ARBA" id="ARBA00022989"/>
    </source>
</evidence>
<evidence type="ECO:0000256" key="2">
    <source>
        <dbReference type="ARBA" id="ARBA00009399"/>
    </source>
</evidence>
<keyword evidence="5 6" id="KW-0472">Membrane</keyword>
<feature type="transmembrane region" description="Helical" evidence="6">
    <location>
        <begin position="49"/>
        <end position="69"/>
    </location>
</feature>
<keyword evidence="9" id="KW-1185">Reference proteome</keyword>
<proteinExistence type="inferred from homology"/>
<accession>A0A1G7REM0</accession>
<dbReference type="AlphaFoldDB" id="A0A1G7REM0"/>
<evidence type="ECO:0000256" key="3">
    <source>
        <dbReference type="ARBA" id="ARBA00022692"/>
    </source>
</evidence>
<feature type="transmembrane region" description="Helical" evidence="6">
    <location>
        <begin position="118"/>
        <end position="138"/>
    </location>
</feature>
<evidence type="ECO:0000256" key="6">
    <source>
        <dbReference type="SAM" id="Phobius"/>
    </source>
</evidence>
<keyword evidence="4 6" id="KW-1133">Transmembrane helix</keyword>
<sequence length="160" mass="17174">MAVLDSLLRRTGATWQVLVKELGAFGVVGGVCFVIDIGLFQLLYAHAGWGAVSAKLVSTVVSMTVAYLAHRHWSFSHRARTGARREYTLFAVINGVTLLLGLALVALARYPLGHEDPWVLQVVNVGSIALGTVVRYACYKRWVFPPSAPVGAAGAALPRS</sequence>
<comment type="similarity">
    <text evidence="2">Belongs to the GtrA family.</text>
</comment>
<dbReference type="Proteomes" id="UP000198863">
    <property type="component" value="Unassembled WGS sequence"/>
</dbReference>
<dbReference type="RefSeq" id="WP_091061620.1">
    <property type="nucleotide sequence ID" value="NZ_FNCF01000002.1"/>
</dbReference>
<dbReference type="Pfam" id="PF04138">
    <property type="entry name" value="GtrA_DPMS_TM"/>
    <property type="match status" value="1"/>
</dbReference>
<dbReference type="OrthoDB" id="9807815at2"/>
<evidence type="ECO:0000256" key="1">
    <source>
        <dbReference type="ARBA" id="ARBA00004141"/>
    </source>
</evidence>
<dbReference type="GO" id="GO:0000271">
    <property type="term" value="P:polysaccharide biosynthetic process"/>
    <property type="evidence" value="ECO:0007669"/>
    <property type="project" value="InterPro"/>
</dbReference>
<reference evidence="9" key="1">
    <citation type="submission" date="2016-10" db="EMBL/GenBank/DDBJ databases">
        <authorList>
            <person name="Varghese N."/>
            <person name="Submissions S."/>
        </authorList>
    </citation>
    <scope>NUCLEOTIDE SEQUENCE [LARGE SCALE GENOMIC DNA]</scope>
    <source>
        <strain evidence="9">DSM 44526</strain>
    </source>
</reference>
<gene>
    <name evidence="8" type="ORF">SAMN05660324_1874</name>
</gene>